<dbReference type="Gene3D" id="3.30.505.10">
    <property type="entry name" value="SH2 domain"/>
    <property type="match status" value="2"/>
</dbReference>
<evidence type="ECO:0000313" key="4">
    <source>
        <dbReference type="Proteomes" id="UP000292362"/>
    </source>
</evidence>
<gene>
    <name evidence="3" type="ORF">CWI37_0236p0030</name>
</gene>
<dbReference type="Pfam" id="PF14633">
    <property type="entry name" value="SH2_2"/>
    <property type="match status" value="1"/>
</dbReference>
<accession>A0A4Q9L9U2</accession>
<dbReference type="PANTHER" id="PTHR10145">
    <property type="entry name" value="TRANSCRIPTION ELONGATION FACTOR SPT6"/>
    <property type="match status" value="1"/>
</dbReference>
<dbReference type="InterPro" id="IPR017072">
    <property type="entry name" value="TF_Spt6"/>
</dbReference>
<protein>
    <submittedName>
        <fullName evidence="3">Putative SH2 domain-containing transcription elongation factor</fullName>
    </submittedName>
</protein>
<feature type="domain" description="Spt6 SH2" evidence="2">
    <location>
        <begin position="784"/>
        <end position="957"/>
    </location>
</feature>
<reference evidence="3 4" key="1">
    <citation type="submission" date="2017-12" db="EMBL/GenBank/DDBJ databases">
        <authorList>
            <person name="Pombert J.-F."/>
            <person name="Haag K.L."/>
            <person name="Ebert D."/>
        </authorList>
    </citation>
    <scope>NUCLEOTIDE SEQUENCE [LARGE SCALE GENOMIC DNA]</scope>
    <source>
        <strain evidence="3">FI-OER-3-3</strain>
    </source>
</reference>
<evidence type="ECO:0000259" key="2">
    <source>
        <dbReference type="Pfam" id="PF14633"/>
    </source>
</evidence>
<comment type="caution">
    <text evidence="3">The sequence shown here is derived from an EMBL/GenBank/DDBJ whole genome shotgun (WGS) entry which is preliminary data.</text>
</comment>
<dbReference type="PANTHER" id="PTHR10145:SF6">
    <property type="entry name" value="TRANSCRIPTION ELONGATION FACTOR SPT6"/>
    <property type="match status" value="1"/>
</dbReference>
<name>A0A4Q9L9U2_9MICR</name>
<dbReference type="InterPro" id="IPR035420">
    <property type="entry name" value="Spt6_SH2"/>
</dbReference>
<dbReference type="GO" id="GO:0034728">
    <property type="term" value="P:nucleosome organization"/>
    <property type="evidence" value="ECO:0007669"/>
    <property type="project" value="TreeGrafter"/>
</dbReference>
<dbReference type="GO" id="GO:0008023">
    <property type="term" value="C:transcription elongation factor complex"/>
    <property type="evidence" value="ECO:0007669"/>
    <property type="project" value="TreeGrafter"/>
</dbReference>
<dbReference type="Proteomes" id="UP000292362">
    <property type="component" value="Unassembled WGS sequence"/>
</dbReference>
<keyword evidence="3" id="KW-0648">Protein biosynthesis</keyword>
<dbReference type="GO" id="GO:0031491">
    <property type="term" value="F:nucleosome binding"/>
    <property type="evidence" value="ECO:0007669"/>
    <property type="project" value="TreeGrafter"/>
</dbReference>
<dbReference type="EMBL" id="PITJ01000236">
    <property type="protein sequence ID" value="TBU03771.1"/>
    <property type="molecule type" value="Genomic_DNA"/>
</dbReference>
<dbReference type="GO" id="GO:0140673">
    <property type="term" value="P:transcription elongation-coupled chromatin remodeling"/>
    <property type="evidence" value="ECO:0007669"/>
    <property type="project" value="InterPro"/>
</dbReference>
<evidence type="ECO:0000256" key="1">
    <source>
        <dbReference type="SAM" id="MobiDB-lite"/>
    </source>
</evidence>
<proteinExistence type="predicted"/>
<evidence type="ECO:0000313" key="3">
    <source>
        <dbReference type="EMBL" id="TBU03771.1"/>
    </source>
</evidence>
<organism evidence="3 4">
    <name type="scientific">Hamiltosporidium tvaerminnensis</name>
    <dbReference type="NCBI Taxonomy" id="1176355"/>
    <lineage>
        <taxon>Eukaryota</taxon>
        <taxon>Fungi</taxon>
        <taxon>Fungi incertae sedis</taxon>
        <taxon>Microsporidia</taxon>
        <taxon>Dubosqiidae</taxon>
        <taxon>Hamiltosporidium</taxon>
    </lineage>
</organism>
<dbReference type="VEuPathDB" id="MicrosporidiaDB:CWI37_0236p0030"/>
<dbReference type="GO" id="GO:0042393">
    <property type="term" value="F:histone binding"/>
    <property type="evidence" value="ECO:0007669"/>
    <property type="project" value="TreeGrafter"/>
</dbReference>
<feature type="region of interest" description="Disordered" evidence="1">
    <location>
        <begin position="1"/>
        <end position="21"/>
    </location>
</feature>
<dbReference type="GO" id="GO:0003746">
    <property type="term" value="F:translation elongation factor activity"/>
    <property type="evidence" value="ECO:0007669"/>
    <property type="project" value="UniProtKB-KW"/>
</dbReference>
<dbReference type="AlphaFoldDB" id="A0A4Q9L9U2"/>
<feature type="compositionally biased region" description="Basic residues" evidence="1">
    <location>
        <begin position="11"/>
        <end position="21"/>
    </location>
</feature>
<keyword evidence="3" id="KW-0251">Elongation factor</keyword>
<dbReference type="InterPro" id="IPR036860">
    <property type="entry name" value="SH2_dom_sf"/>
</dbReference>
<sequence length="960" mass="113298">MSDSSEEQIFNRRRMSKKHLKTEKKDLENLFNEDEEDITDFVEDDQIEYAEYDKEEMNTIFYEIFGTGDEYMYVLEENEEISAEKNVSESSSESSVEIQEHFDLEEIVQWIQIRKEYPKKELDFFIQSLLENDFVHYILFHSLGVKFGIEEAYEIIDLYNEFKEFIKIKNMLLSKVNADELRNLNKFTKLNEVRDFSKYIFLKEKLSRFYDPCCETDLILSPNDFFENLLNKEKINEIQSENIPLDLFLKTKGISKEYFKNYHSERLSILPIFQPFILEYCLKNGKFDEDLIHNLDIAKINDSDVLIVYDFENLLNEISKFYCIGTEDQWNKLRKEIISDVIKKIDIKEIIKSYFIDEIKTKIKKNLFVNVIDRIINGGIERPKYQQHVFGVSNDFKNVKVSVVNHKGESVESKTLGMNQNQDWLELYEKYAPICIGVSGSDYNIKNIFFRLKEIIPDANIILVENDIFKILSSDTSNFCYNIGLRILYPEILIMKMLKSNLFCEFVKNQNYLNNDEIKKQVIRGLLTAISIVGIDINLVIENKNCHFLLETILGPKKTSKFLKFTNENGFIEKLSVLDDKKIFNSVEFKNISTYFRIFPDLHEFDTENVSDIIDSLSIHPTNYSYAKIFCTNLLKEQEIDDKQTQISLKKFVEDKKEVLDWGLAHVNTDDTTSRAMFYISECILEPKRPIFEGSPDILIFNNLFPLHEKLINKIFEGRVVKVGDAFCIVSVVTENNNFSVFASKSNEVFVNQFLKVKIEDINCSTLSFKGSLFVEEIKKVERLKFIEHSLFKNLNAKEAEKYLIDEKKPLIIRKSSRGNYAVITLKIFKDVFIHLRVDEIIENNKIFYILLGKKYDELDEILSTFIKSLLFNSKMIQEHDKYFDNEFDAQKYLKDSFDGVKVHYCFYFSRKYPGKVVFAYIGPNKILKEEFINLFEQLEFDNRKFNDIDEFLVYRKKRA</sequence>